<feature type="transmembrane region" description="Helical" evidence="1">
    <location>
        <begin position="12"/>
        <end position="31"/>
    </location>
</feature>
<dbReference type="EMBL" id="NHNI01000003">
    <property type="protein sequence ID" value="OZY83908.1"/>
    <property type="molecule type" value="Genomic_DNA"/>
</dbReference>
<organism evidence="2 3">
    <name type="scientific">Cellvibrio mixtus</name>
    <dbReference type="NCBI Taxonomy" id="39650"/>
    <lineage>
        <taxon>Bacteria</taxon>
        <taxon>Pseudomonadati</taxon>
        <taxon>Pseudomonadota</taxon>
        <taxon>Gammaproteobacteria</taxon>
        <taxon>Cellvibrionales</taxon>
        <taxon>Cellvibrionaceae</taxon>
        <taxon>Cellvibrio</taxon>
    </lineage>
</organism>
<evidence type="ECO:0000313" key="3">
    <source>
        <dbReference type="Proteomes" id="UP000216101"/>
    </source>
</evidence>
<feature type="transmembrane region" description="Helical" evidence="1">
    <location>
        <begin position="43"/>
        <end position="63"/>
    </location>
</feature>
<sequence>MKFRLLCFGSHLFVSFVIALLSVCLVFWLWYPSPLDKALGVANIFLLLLCIDVIVGPLLTLIVAKQGKKTLKIDLLTIGVLQLAALVYGLYIVAQGRPVWVVYDSGRFEVVQAYEAVADSANLSQDSFRLGFVGPVWASVVDSIPTSIGRGEAYYQSAFLQIYDAGVAARVASSAISLDVLKRFNKPEIVVSILSKHPEANAFVPLAAKEKALSVLVNKDSGQPIAIVNLSPW</sequence>
<proteinExistence type="predicted"/>
<dbReference type="InterPro" id="IPR047814">
    <property type="entry name" value="TfpX/TfpZ-like"/>
</dbReference>
<evidence type="ECO:0008006" key="4">
    <source>
        <dbReference type="Google" id="ProtNLM"/>
    </source>
</evidence>
<comment type="caution">
    <text evidence="2">The sequence shown here is derived from an EMBL/GenBank/DDBJ whole genome shotgun (WGS) entry which is preliminary data.</text>
</comment>
<keyword evidence="3" id="KW-1185">Reference proteome</keyword>
<dbReference type="Proteomes" id="UP000216101">
    <property type="component" value="Unassembled WGS sequence"/>
</dbReference>
<protein>
    <recommendedName>
        <fullName evidence="4">Type IV pilin accessory protein</fullName>
    </recommendedName>
</protein>
<keyword evidence="1" id="KW-1133">Transmembrane helix</keyword>
<keyword evidence="1" id="KW-0472">Membrane</keyword>
<evidence type="ECO:0000313" key="2">
    <source>
        <dbReference type="EMBL" id="OZY83908.1"/>
    </source>
</evidence>
<keyword evidence="1" id="KW-0812">Transmembrane</keyword>
<dbReference type="RefSeq" id="WP_094986175.1">
    <property type="nucleotide sequence ID" value="NZ_NHNI01000003.1"/>
</dbReference>
<dbReference type="AlphaFoldDB" id="A0A266Q224"/>
<accession>A0A266Q224</accession>
<gene>
    <name evidence="2" type="ORF">CBP51_19070</name>
</gene>
<evidence type="ECO:0000256" key="1">
    <source>
        <dbReference type="SAM" id="Phobius"/>
    </source>
</evidence>
<name>A0A266Q224_9GAMM</name>
<dbReference type="NCBIfam" id="NF041437">
    <property type="entry name" value="TfpZ"/>
    <property type="match status" value="1"/>
</dbReference>
<reference evidence="3" key="1">
    <citation type="submission" date="2017-05" db="EMBL/GenBank/DDBJ databases">
        <authorList>
            <person name="Barney B.M."/>
        </authorList>
    </citation>
    <scope>NUCLEOTIDE SEQUENCE [LARGE SCALE GENOMIC DNA]</scope>
    <source>
        <strain evidence="3">PSBB022</strain>
    </source>
</reference>
<feature type="transmembrane region" description="Helical" evidence="1">
    <location>
        <begin position="75"/>
        <end position="94"/>
    </location>
</feature>